<keyword evidence="9" id="KW-0325">Glycoprotein</keyword>
<feature type="domain" description="UGGT thioredoxin-like" evidence="16">
    <location>
        <begin position="429"/>
        <end position="675"/>
    </location>
</feature>
<dbReference type="InterPro" id="IPR040497">
    <property type="entry name" value="Glyco_transf_24"/>
</dbReference>
<evidence type="ECO:0000256" key="6">
    <source>
        <dbReference type="ARBA" id="ARBA00022679"/>
    </source>
</evidence>
<dbReference type="PANTHER" id="PTHR11226:SF0">
    <property type="entry name" value="UDP-GLUCOSE:GLYCOPROTEIN GLUCOSYLTRANSFERASE"/>
    <property type="match status" value="1"/>
</dbReference>
<evidence type="ECO:0000313" key="19">
    <source>
        <dbReference type="EnsemblMetazoa" id="XP_030838201"/>
    </source>
</evidence>
<dbReference type="Gene3D" id="3.90.550.10">
    <property type="entry name" value="Spore Coat Polysaccharide Biosynthesis Protein SpsA, Chain A"/>
    <property type="match status" value="1"/>
</dbReference>
<keyword evidence="6" id="KW-0808">Transferase</keyword>
<dbReference type="SUPFAM" id="SSF53448">
    <property type="entry name" value="Nucleotide-diphospho-sugar transferases"/>
    <property type="match status" value="1"/>
</dbReference>
<dbReference type="Pfam" id="PF18401">
    <property type="entry name" value="Thioredoxin_13"/>
    <property type="match status" value="1"/>
</dbReference>
<dbReference type="Pfam" id="PF18403">
    <property type="entry name" value="Thioredoxin_15"/>
    <property type="match status" value="1"/>
</dbReference>
<evidence type="ECO:0000256" key="12">
    <source>
        <dbReference type="SAM" id="MobiDB-lite"/>
    </source>
</evidence>
<dbReference type="RefSeq" id="XP_030838201.1">
    <property type="nucleotide sequence ID" value="XM_030982341.1"/>
</dbReference>
<comment type="pathway">
    <text evidence="3">Protein modification; protein glycosylation.</text>
</comment>
<evidence type="ECO:0008006" key="21">
    <source>
        <dbReference type="Google" id="ProtNLM"/>
    </source>
</evidence>
<comment type="catalytic activity">
    <reaction evidence="11">
        <text>N(4)-(alpha-D-Man-(1-&gt;2)-alpha-D-Man-(1-&gt;2)-alpha-D-Man-(1-&gt;3)-[alpha-D-Man-(1-&gt;2)-alpha-D-Man-(1-&gt;3)-[alpha-D-Man-(1-&gt;2)-alpha-D-Man-(1-&gt;6)]-alpha-D-Man-(1-&gt;6)]-beta-D-Man-(1-&gt;4)-beta-D-GlcNAc-(1-&gt;4)-beta-D-GlcNAc)-L-asparaginyl-[protein] (N-glucan mannose isomer 9A1,2,3B1,2,3) + UDP-alpha-D-glucose = N(4)-(alpha-D-Glc-(1-&gt;3)-alpha-D-Man-(1-&gt;2)-alpha-D-Man-(1-&gt;2)-alpha-D-Man-(1-&gt;3)-[alpha-D-Man-(1-&gt;2)-alpha-D-Man-(1-&gt;3)-[alpha-D-Man-(1-&gt;2)-alpha-D-Man-(1-&gt;6)]-alpha-D-Man-(1-&gt;6)]-beta-D-Man-(1-&gt;4)-beta-D-GlcNAc-(1-&gt;4)-beta-D-GlcNAc)-L-asparaginyl-[protein] + UDP + H(+)</text>
        <dbReference type="Rhea" id="RHEA:61304"/>
        <dbReference type="Rhea" id="RHEA-COMP:14356"/>
        <dbReference type="Rhea" id="RHEA-COMP:14357"/>
        <dbReference type="ChEBI" id="CHEBI:15378"/>
        <dbReference type="ChEBI" id="CHEBI:58223"/>
        <dbReference type="ChEBI" id="CHEBI:58885"/>
        <dbReference type="ChEBI" id="CHEBI:59080"/>
        <dbReference type="ChEBI" id="CHEBI:139493"/>
    </reaction>
</comment>
<dbReference type="OMA" id="RQTKTRF"/>
<keyword evidence="8" id="KW-0256">Endoplasmic reticulum</keyword>
<comment type="subcellular location">
    <subcellularLocation>
        <location evidence="2">Endoplasmic reticulum lumen</location>
    </subcellularLocation>
</comment>
<sequence length="1563" mass="175379">MDSLLKFLLFLWSVHCSFAASKSRPITTTLETKWTRHSVTMEASEFIAEKSDAAFWNFLEHVAAYKEDFSHDEALYHFTLKMASRQLSVMEQDLLKWALSIHAYAPKIEMYHQIARSHHVPENCATFVDVHGELSCSLDNLDQLIADVGDRPKPNIFSVDHQYKRSVNGSVVAVLYGDISAYRSNVGDFHKVLAKKASSGDIQYVFRHYQMESSGAQIRLSGYGVELAIKSTEYKAVNEEENKDGSAKTDAEMDQGPDEIEGFVFSKLMELHPDLTEGLTQFKQKLVDNTNIMEPLKVWQLQDIAYQAAQRVLSTPPEDALQVLTDISQNFPLLARSLIRTQVKSEVQKEIKENQKLFAMNHNADKGDAIIMVNGLVIDTEVADPFMLLDLLKAEGKLLEGLHQLGVQGSSLTDVMKTKIESLQDSYAVDIRDNAVIYINDLESDKKYKAWPSHIQEFLRPTFPGMLRHIAKNVFHVTLILDPTSPDSMLLLDQAEMLYLSDVPLRFGFVFVVNDDDNVDGMDDAGVAMVRAFNFALMEEDAGKAMDLITKIHREADDGVTPGDVVTVLNQMFPGEDMEDIIGPESDYDDHRQDGAAFLRKTALRQTPQVLMNGVPLSKDELDPDVFEEAVVTNILMNTADFQRAVYRNKVGEHTDLLEYAMTRPNVMPRLNLKILKSDNPIIDLTGSPGSATVDTPLASHGLTSSHLTGLVADSIKYLTKKDDDAVRPVSMWIVCDLETEEGRQVARDTVQYVKASNNVRLGLVHYAPPSSQDGADAFWLVKAVQAAMETQTRNYAKNFIFKLLKEENFKSVQDGQKTPQDFEVNGMDMKAFTEAFNTPRVALRENHRAFSSDVLGLAPGNRAIVANGRVFGPFLPDEPIEVADFELIEKLITSNSATNVKNKLKNINVSAKDSSKRRDFASDMVMKTDALLASSSQSDSRKETQYWNKKHSMMNIPPRKPDQASYDIVAVLDPLTRDSQKWSQLLQVLHQGLNVNINIYMNPRAQLSELPLKSFYRYVLEPELAFRVDSSLTAGPSAKFLEMPLDTLLTMNMLTPESWLVESVRTRSDLDNIKLSEVSGEIVAEYELENLLLEGHCFEQNSGQPPRGLQFNLGTATQPVMVDTIVMANLGYLQLKANPGAWLLRLRHGPSADIYEIASHEGTDSSEGSEDVQVVMSSFKAKIVRMKVRKQPGMQNVDLLAGDGGKDDNGGGAGGGTGGGGGGIWNSISNSISGLTGGGGGGGGGTKGGAETGNGEMEQLNIFSLASGHLYERLLRIMMLSVLKHTKSPVKFWFLKNYLSPSFKEIIPEMAKEYDFEYELIQYKWPRWLHQQTEKQRMIWGYKILFLDVLFPLNIKKIIFVDADQIVRADMQELADFDLKGAPYGYVPFCDSRKEMDGFRFWKSGYWASHLAGRKYHISALYVVDLVKFRRIAAGDRLRGQYQALSQDPNSLSNLDQDLPNNMIHQVAIRSLPQEWLYCETWCHESEKSRAKTIDLCNNPLTKEPKLTAAVRIAPEWVDYDNEIKNLLERLANASLEEEEEESIEEEEEVEETTDEHKHTDL</sequence>
<evidence type="ECO:0000256" key="8">
    <source>
        <dbReference type="ARBA" id="ARBA00022824"/>
    </source>
</evidence>
<dbReference type="Pfam" id="PF06427">
    <property type="entry name" value="UDP-g_GGTase"/>
    <property type="match status" value="1"/>
</dbReference>
<keyword evidence="20" id="KW-1185">Reference proteome</keyword>
<dbReference type="Pfam" id="PF18400">
    <property type="entry name" value="Thioredoxin_12"/>
    <property type="match status" value="1"/>
</dbReference>
<evidence type="ECO:0000256" key="7">
    <source>
        <dbReference type="ARBA" id="ARBA00022729"/>
    </source>
</evidence>
<reference evidence="20" key="1">
    <citation type="submission" date="2015-02" db="EMBL/GenBank/DDBJ databases">
        <title>Genome sequencing for Strongylocentrotus purpuratus.</title>
        <authorList>
            <person name="Murali S."/>
            <person name="Liu Y."/>
            <person name="Vee V."/>
            <person name="English A."/>
            <person name="Wang M."/>
            <person name="Skinner E."/>
            <person name="Han Y."/>
            <person name="Muzny D.M."/>
            <person name="Worley K.C."/>
            <person name="Gibbs R.A."/>
        </authorList>
    </citation>
    <scope>NUCLEOTIDE SEQUENCE</scope>
</reference>
<evidence type="ECO:0000256" key="10">
    <source>
        <dbReference type="ARBA" id="ARBA00045874"/>
    </source>
</evidence>
<dbReference type="InterPro" id="IPR009448">
    <property type="entry name" value="UDP-g_GGtrans"/>
</dbReference>
<reference evidence="19" key="2">
    <citation type="submission" date="2021-01" db="UniProtKB">
        <authorList>
            <consortium name="EnsemblMetazoa"/>
        </authorList>
    </citation>
    <scope>IDENTIFICATION</scope>
</reference>
<feature type="signal peptide" evidence="13">
    <location>
        <begin position="1"/>
        <end position="19"/>
    </location>
</feature>
<dbReference type="PANTHER" id="PTHR11226">
    <property type="entry name" value="UDP-GLUCOSE GLYCOPROTEIN:GLUCOSYLTRANSFERASE"/>
    <property type="match status" value="1"/>
</dbReference>
<evidence type="ECO:0000259" key="17">
    <source>
        <dbReference type="Pfam" id="PF18403"/>
    </source>
</evidence>
<evidence type="ECO:0000259" key="18">
    <source>
        <dbReference type="Pfam" id="PF18404"/>
    </source>
</evidence>
<name>A0A7M7SXB5_STRPU</name>
<organism evidence="19 20">
    <name type="scientific">Strongylocentrotus purpuratus</name>
    <name type="common">Purple sea urchin</name>
    <dbReference type="NCBI Taxonomy" id="7668"/>
    <lineage>
        <taxon>Eukaryota</taxon>
        <taxon>Metazoa</taxon>
        <taxon>Echinodermata</taxon>
        <taxon>Eleutherozoa</taxon>
        <taxon>Echinozoa</taxon>
        <taxon>Echinoidea</taxon>
        <taxon>Euechinoidea</taxon>
        <taxon>Echinacea</taxon>
        <taxon>Camarodonta</taxon>
        <taxon>Echinidea</taxon>
        <taxon>Strongylocentrotidae</taxon>
        <taxon>Strongylocentrotus</taxon>
    </lineage>
</organism>
<evidence type="ECO:0000313" key="20">
    <source>
        <dbReference type="Proteomes" id="UP000007110"/>
    </source>
</evidence>
<feature type="region of interest" description="Disordered" evidence="12">
    <location>
        <begin position="1535"/>
        <end position="1563"/>
    </location>
</feature>
<evidence type="ECO:0000256" key="2">
    <source>
        <dbReference type="ARBA" id="ARBA00004319"/>
    </source>
</evidence>
<feature type="domain" description="Glucosyltransferase 24 catalytic" evidence="18">
    <location>
        <begin position="1261"/>
        <end position="1528"/>
    </location>
</feature>
<evidence type="ECO:0000256" key="3">
    <source>
        <dbReference type="ARBA" id="ARBA00004922"/>
    </source>
</evidence>
<evidence type="ECO:0000256" key="11">
    <source>
        <dbReference type="ARBA" id="ARBA00048456"/>
    </source>
</evidence>
<feature type="chain" id="PRO_5029594150" description="UDP-glucose:glycoprotein glucosyltransferase" evidence="13">
    <location>
        <begin position="20"/>
        <end position="1563"/>
    </location>
</feature>
<feature type="domain" description="UGGT thioredoxin-like" evidence="15">
    <location>
        <begin position="291"/>
        <end position="424"/>
    </location>
</feature>
<dbReference type="FunFam" id="3.90.550.10:FF:000004">
    <property type="entry name" value="UDP-glucose glycoprotein glucosyltransferase 1"/>
    <property type="match status" value="1"/>
</dbReference>
<dbReference type="OrthoDB" id="27683at2759"/>
<evidence type="ECO:0000259" key="14">
    <source>
        <dbReference type="Pfam" id="PF18400"/>
    </source>
</evidence>
<feature type="domain" description="UDP-glucose:glycoprotein glucosyltransferase thioredoxin-like" evidence="17">
    <location>
        <begin position="710"/>
        <end position="934"/>
    </location>
</feature>
<evidence type="ECO:0000256" key="1">
    <source>
        <dbReference type="ARBA" id="ARBA00001913"/>
    </source>
</evidence>
<dbReference type="InterPro" id="IPR040693">
    <property type="entry name" value="UGGT_TRXL_1"/>
</dbReference>
<accession>A0A7M7SXB5</accession>
<keyword evidence="7 13" id="KW-0732">Signal</keyword>
<dbReference type="InterPro" id="IPR040692">
    <property type="entry name" value="UGGT_TRXL_3"/>
</dbReference>
<proteinExistence type="inferred from homology"/>
<evidence type="ECO:0000256" key="5">
    <source>
        <dbReference type="ARBA" id="ARBA00022676"/>
    </source>
</evidence>
<evidence type="ECO:0000256" key="9">
    <source>
        <dbReference type="ARBA" id="ARBA00023180"/>
    </source>
</evidence>
<feature type="compositionally biased region" description="Acidic residues" evidence="12">
    <location>
        <begin position="1537"/>
        <end position="1555"/>
    </location>
</feature>
<feature type="domain" description="UGGT thioredoxin-like" evidence="14">
    <location>
        <begin position="39"/>
        <end position="214"/>
    </location>
</feature>
<dbReference type="GO" id="GO:0005788">
    <property type="term" value="C:endoplasmic reticulum lumen"/>
    <property type="evidence" value="ECO:0007669"/>
    <property type="project" value="UniProtKB-SubCell"/>
</dbReference>
<comment type="similarity">
    <text evidence="4">Belongs to the glycosyltransferase 8 family.</text>
</comment>
<dbReference type="InterPro" id="IPR040525">
    <property type="entry name" value="UGGT_TRXL_4"/>
</dbReference>
<dbReference type="GO" id="GO:0003980">
    <property type="term" value="F:UDP-glucose:glycoprotein glucosyltransferase activity"/>
    <property type="evidence" value="ECO:0007669"/>
    <property type="project" value="InterPro"/>
</dbReference>
<dbReference type="UniPathway" id="UPA00378"/>
<keyword evidence="5" id="KW-0328">Glycosyltransferase</keyword>
<evidence type="ECO:0000256" key="4">
    <source>
        <dbReference type="ARBA" id="ARBA00006351"/>
    </source>
</evidence>
<dbReference type="EnsemblMetazoa" id="XM_030982341">
    <property type="protein sequence ID" value="XP_030838201"/>
    <property type="gene ID" value="LOC583024"/>
</dbReference>
<evidence type="ECO:0000259" key="16">
    <source>
        <dbReference type="Pfam" id="PF18402"/>
    </source>
</evidence>
<dbReference type="GeneID" id="583024"/>
<comment type="function">
    <text evidence="10">Recognizes glycoproteins with minor folding defects. Reglucosylates single N-glycans near the misfolded part of the protein, thus providing quality control for protein folding in the endoplasmic reticulum. Reglucosylated proteins are recognized by calreticulin for recycling to the endoplasmic reticulum and refolding or degradation.</text>
</comment>
<dbReference type="Proteomes" id="UP000007110">
    <property type="component" value="Unassembled WGS sequence"/>
</dbReference>
<evidence type="ECO:0000256" key="13">
    <source>
        <dbReference type="SAM" id="SignalP"/>
    </source>
</evidence>
<evidence type="ECO:0000259" key="15">
    <source>
        <dbReference type="Pfam" id="PF18401"/>
    </source>
</evidence>
<dbReference type="CDD" id="cd06432">
    <property type="entry name" value="GT8_HUGT1_C_like"/>
    <property type="match status" value="1"/>
</dbReference>
<dbReference type="Pfam" id="PF18402">
    <property type="entry name" value="Thioredoxin_14"/>
    <property type="match status" value="1"/>
</dbReference>
<comment type="cofactor">
    <cofactor evidence="1">
        <name>Ca(2+)</name>
        <dbReference type="ChEBI" id="CHEBI:29108"/>
    </cofactor>
</comment>
<protein>
    <recommendedName>
        <fullName evidence="21">UDP-glucose:glycoprotein glucosyltransferase</fullName>
    </recommendedName>
</protein>
<dbReference type="InterPro" id="IPR029044">
    <property type="entry name" value="Nucleotide-diphossugar_trans"/>
</dbReference>
<dbReference type="InterPro" id="IPR040694">
    <property type="entry name" value="UGGT_TRXL_2"/>
</dbReference>
<dbReference type="Pfam" id="PF18404">
    <property type="entry name" value="Glyco_transf_24"/>
    <property type="match status" value="1"/>
</dbReference>